<dbReference type="Pfam" id="PF05099">
    <property type="entry name" value="TerB"/>
    <property type="match status" value="1"/>
</dbReference>
<accession>A0A6B8KIS5</accession>
<evidence type="ECO:0000313" key="7">
    <source>
        <dbReference type="Proteomes" id="UP000309061"/>
    </source>
</evidence>
<feature type="signal peptide" evidence="2">
    <location>
        <begin position="1"/>
        <end position="22"/>
    </location>
</feature>
<dbReference type="EMBL" id="CP046052">
    <property type="protein sequence ID" value="QGM46428.1"/>
    <property type="molecule type" value="Genomic_DNA"/>
</dbReference>
<name>A0A6B8KIS5_9HYPH</name>
<reference evidence="6 7" key="1">
    <citation type="submission" date="2019-11" db="EMBL/GenBank/DDBJ databases">
        <title>The genome sequence of Methylocystis heyeri.</title>
        <authorList>
            <person name="Oshkin I.Y."/>
            <person name="Miroshnikov K."/>
            <person name="Dedysh S.N."/>
        </authorList>
    </citation>
    <scope>NUCLEOTIDE SEQUENCE [LARGE SCALE GENOMIC DNA]</scope>
    <source>
        <strain evidence="6 7">H2</strain>
    </source>
</reference>
<feature type="compositionally biased region" description="Basic and acidic residues" evidence="1">
    <location>
        <begin position="835"/>
        <end position="848"/>
    </location>
</feature>
<keyword evidence="2" id="KW-0732">Signal</keyword>
<feature type="chain" id="PRO_5025578237" description="Tellurite resistance protein TerB" evidence="2">
    <location>
        <begin position="23"/>
        <end position="983"/>
    </location>
</feature>
<evidence type="ECO:0000256" key="2">
    <source>
        <dbReference type="SAM" id="SignalP"/>
    </source>
</evidence>
<evidence type="ECO:0000259" key="5">
    <source>
        <dbReference type="Pfam" id="PF15615"/>
    </source>
</evidence>
<feature type="region of interest" description="Disordered" evidence="1">
    <location>
        <begin position="105"/>
        <end position="129"/>
    </location>
</feature>
<dbReference type="Proteomes" id="UP000309061">
    <property type="component" value="Chromosome"/>
</dbReference>
<evidence type="ECO:0000259" key="3">
    <source>
        <dbReference type="Pfam" id="PF05099"/>
    </source>
</evidence>
<evidence type="ECO:0000259" key="4">
    <source>
        <dbReference type="Pfam" id="PF13208"/>
    </source>
</evidence>
<sequence>MRLTRICFSIGFALATPGWSSAQSVGGVGAPRALKERPFYAGAVDAEQRPEWNTASWDLQRWEGLLERRKLDHKILSPILQASTLPPAPRLKVLAPLPNVSTLPAPLPKASAPPTPPPAKTTRSPSTHPAIIPPILKTTPQFSLPEVQVPVQKALQPSETSRLWIAAFIVSALAIGIWRRFRAARQRVLRGSLPDASSAPLQSAGAHNPIRSSTRVPPQAIGRPPERENDELLERRLDTYEVALKALTGGALFHSSEANSEKIAIEKIEEDTKSKISVGGEDCSSKINSAEKRGEWIPSGQSVSIQNRIIEGGLFYYGGVLPRLGGGGNENCLINPDLKIEEQGDGATHLDYWPDYARLSPASRKAYLDWLSGSRDYQKTDICCIFLYFYGLERRLFLDNTTSGEVVIILNEVNRLINVYRQNQSFHRYAAALLEAMDIRSGEASLDLSIGTLSDLDKLSNFGEIPLALRVALGRRARDGQTVEPDLLLAFVLAHPETRVRAPARKALPELRLLFDAAARRAFPNGARFSRAGRARRLELNYRAASGSFEAPILSKEQGLPDVCGLAEPLTTARRLLDACTDQLDAFSREIGRSKGLKPTLAAVARLPAEIRFEAAQALSSSPLARLAELVEKRAPVDPRTFAECLDLPEPARADSGQIREWARILAAFGYGITADPQFALRRRRECAAFVVFLLDKPFDVLEPPTEAFRSTQAAVALGVATALADGDLDARERDMLYNFIDAASGLRDDEGCRLRAEIIMQTADPFTLSELRSRLKQTTSRTRSKMADYVIKVAAADGKLEPSEVTFIEKMFRLLDLDVSDLYSRLNTTITVSDRSKTTSSQEKRELPSSTPLAASPGSLDSARLASIRAETAGAASLLAAIFADEDPEALVVSPDAVSPIVSDSGLDPRHHSLLLQLKDREEWPRRDFEKMARSVDLMPGAVLETLNEWALDRHDEILLEGDDPIAVNLHILSTEAQQVSA</sequence>
<dbReference type="InterPro" id="IPR007791">
    <property type="entry name" value="DjlA_N"/>
</dbReference>
<feature type="compositionally biased region" description="Pro residues" evidence="1">
    <location>
        <begin position="105"/>
        <end position="119"/>
    </location>
</feature>
<feature type="domain" description="TerB-C" evidence="5">
    <location>
        <begin position="851"/>
        <end position="974"/>
    </location>
</feature>
<protein>
    <recommendedName>
        <fullName evidence="8">Tellurite resistance protein TerB</fullName>
    </recommendedName>
</protein>
<feature type="domain" description="Co-chaperone DjlA N-terminal" evidence="3">
    <location>
        <begin position="713"/>
        <end position="823"/>
    </location>
</feature>
<dbReference type="Gene3D" id="1.10.3680.10">
    <property type="entry name" value="TerB-like"/>
    <property type="match status" value="1"/>
</dbReference>
<dbReference type="Pfam" id="PF13208">
    <property type="entry name" value="TerB_N"/>
    <property type="match status" value="1"/>
</dbReference>
<feature type="region of interest" description="Disordered" evidence="1">
    <location>
        <begin position="192"/>
        <end position="231"/>
    </location>
</feature>
<evidence type="ECO:0000256" key="1">
    <source>
        <dbReference type="SAM" id="MobiDB-lite"/>
    </source>
</evidence>
<dbReference type="InterPro" id="IPR028932">
    <property type="entry name" value="TerB-C"/>
</dbReference>
<organism evidence="6 7">
    <name type="scientific">Methylocystis heyeri</name>
    <dbReference type="NCBI Taxonomy" id="391905"/>
    <lineage>
        <taxon>Bacteria</taxon>
        <taxon>Pseudomonadati</taxon>
        <taxon>Pseudomonadota</taxon>
        <taxon>Alphaproteobacteria</taxon>
        <taxon>Hyphomicrobiales</taxon>
        <taxon>Methylocystaceae</taxon>
        <taxon>Methylocystis</taxon>
    </lineage>
</organism>
<evidence type="ECO:0000313" key="6">
    <source>
        <dbReference type="EMBL" id="QGM46428.1"/>
    </source>
</evidence>
<dbReference type="OrthoDB" id="227636at2"/>
<feature type="domain" description="TerB N-terminal" evidence="4">
    <location>
        <begin position="298"/>
        <end position="503"/>
    </location>
</feature>
<dbReference type="InterPro" id="IPR029024">
    <property type="entry name" value="TerB-like"/>
</dbReference>
<dbReference type="InterPro" id="IPR025266">
    <property type="entry name" value="TerB_N"/>
</dbReference>
<dbReference type="AlphaFoldDB" id="A0A6B8KIS5"/>
<dbReference type="Pfam" id="PF15615">
    <property type="entry name" value="TerB_C"/>
    <property type="match status" value="1"/>
</dbReference>
<proteinExistence type="predicted"/>
<evidence type="ECO:0008006" key="8">
    <source>
        <dbReference type="Google" id="ProtNLM"/>
    </source>
</evidence>
<dbReference type="SUPFAM" id="SSF158682">
    <property type="entry name" value="TerB-like"/>
    <property type="match status" value="1"/>
</dbReference>
<dbReference type="KEGG" id="mhey:H2LOC_012385"/>
<gene>
    <name evidence="6" type="ORF">H2LOC_012385</name>
</gene>
<feature type="region of interest" description="Disordered" evidence="1">
    <location>
        <begin position="834"/>
        <end position="860"/>
    </location>
</feature>
<keyword evidence="7" id="KW-1185">Reference proteome</keyword>
<dbReference type="CDD" id="cd07176">
    <property type="entry name" value="terB"/>
    <property type="match status" value="1"/>
</dbReference>